<protein>
    <submittedName>
        <fullName evidence="2">Uncharacterized protein</fullName>
    </submittedName>
</protein>
<gene>
    <name evidence="2" type="ORF">AVDCRST_MAG54-4491</name>
</gene>
<evidence type="ECO:0000313" key="2">
    <source>
        <dbReference type="EMBL" id="CAA9291560.1"/>
    </source>
</evidence>
<dbReference type="AlphaFoldDB" id="A0A6J4JZX0"/>
<name>A0A6J4JZX0_9PSEU</name>
<organism evidence="2">
    <name type="scientific">uncultured Actinomycetospora sp</name>
    <dbReference type="NCBI Taxonomy" id="1135996"/>
    <lineage>
        <taxon>Bacteria</taxon>
        <taxon>Bacillati</taxon>
        <taxon>Actinomycetota</taxon>
        <taxon>Actinomycetes</taxon>
        <taxon>Pseudonocardiales</taxon>
        <taxon>Pseudonocardiaceae</taxon>
        <taxon>Actinomycetospora</taxon>
        <taxon>environmental samples</taxon>
    </lineage>
</organism>
<accession>A0A6J4JZX0</accession>
<feature type="region of interest" description="Disordered" evidence="1">
    <location>
        <begin position="29"/>
        <end position="51"/>
    </location>
</feature>
<reference evidence="2" key="1">
    <citation type="submission" date="2020-02" db="EMBL/GenBank/DDBJ databases">
        <authorList>
            <person name="Meier V. D."/>
        </authorList>
    </citation>
    <scope>NUCLEOTIDE SEQUENCE</scope>
    <source>
        <strain evidence="2">AVDCRST_MAG54</strain>
    </source>
</reference>
<dbReference type="EMBL" id="CADCTH010000565">
    <property type="protein sequence ID" value="CAA9291560.1"/>
    <property type="molecule type" value="Genomic_DNA"/>
</dbReference>
<proteinExistence type="predicted"/>
<feature type="region of interest" description="Disordered" evidence="1">
    <location>
        <begin position="1"/>
        <end position="20"/>
    </location>
</feature>
<evidence type="ECO:0000256" key="1">
    <source>
        <dbReference type="SAM" id="MobiDB-lite"/>
    </source>
</evidence>
<feature type="compositionally biased region" description="Low complexity" evidence="1">
    <location>
        <begin position="1"/>
        <end position="13"/>
    </location>
</feature>
<sequence>MSSGPGASAGSPSTPRSFATARCWATRTAPGVEPTASAVSSADRPTTTRSTRISRCLAGSCASRVRISALADISSACCSGPAMSANPSGTSSVGSERSRPAWRWASATLCAAMP</sequence>